<protein>
    <submittedName>
        <fullName evidence="1">Uncharacterized protein</fullName>
    </submittedName>
</protein>
<reference evidence="1" key="1">
    <citation type="submission" date="2013-04" db="EMBL/GenBank/DDBJ databases">
        <authorList>
            <person name="Qu J."/>
            <person name="Murali S.C."/>
            <person name="Bandaranaike D."/>
            <person name="Bellair M."/>
            <person name="Blankenburg K."/>
            <person name="Chao H."/>
            <person name="Dinh H."/>
            <person name="Doddapaneni H."/>
            <person name="Downs B."/>
            <person name="Dugan-Rocha S."/>
            <person name="Elkadiri S."/>
            <person name="Gnanaolivu R.D."/>
            <person name="Hernandez B."/>
            <person name="Javaid M."/>
            <person name="Jayaseelan J.C."/>
            <person name="Lee S."/>
            <person name="Li M."/>
            <person name="Ming W."/>
            <person name="Munidasa M."/>
            <person name="Muniz J."/>
            <person name="Nguyen L."/>
            <person name="Ongeri F."/>
            <person name="Osuji N."/>
            <person name="Pu L.-L."/>
            <person name="Puazo M."/>
            <person name="Qu C."/>
            <person name="Quiroz J."/>
            <person name="Raj R."/>
            <person name="Weissenberger G."/>
            <person name="Xin Y."/>
            <person name="Zou X."/>
            <person name="Han Y."/>
            <person name="Richards S."/>
            <person name="Worley K."/>
            <person name="Muzny D."/>
            <person name="Gibbs R."/>
        </authorList>
    </citation>
    <scope>NUCLEOTIDE SEQUENCE</scope>
    <source>
        <strain evidence="1">Sampled in the wild</strain>
    </source>
</reference>
<sequence length="128" mass="14028">MGSTGERVQSRFSCFLVHITNTVYLSTNLYLTLNCINDVTEGKGSVRLGRGWRKVESLMLRDIPLRNSTASGPFSPCSLPSALPPSCLPSPRLSSLPDIVKCDNGKEFVNNITDNLKNVWLKSKSVLG</sequence>
<reference evidence="1" key="2">
    <citation type="submission" date="2017-10" db="EMBL/GenBank/DDBJ databases">
        <title>Ladona fulva Genome sequencing and assembly.</title>
        <authorList>
            <person name="Murali S."/>
            <person name="Richards S."/>
            <person name="Bandaranaike D."/>
            <person name="Bellair M."/>
            <person name="Blankenburg K."/>
            <person name="Chao H."/>
            <person name="Dinh H."/>
            <person name="Doddapaneni H."/>
            <person name="Dugan-Rocha S."/>
            <person name="Elkadiri S."/>
            <person name="Gnanaolivu R."/>
            <person name="Hernandez B."/>
            <person name="Skinner E."/>
            <person name="Javaid M."/>
            <person name="Lee S."/>
            <person name="Li M."/>
            <person name="Ming W."/>
            <person name="Munidasa M."/>
            <person name="Muniz J."/>
            <person name="Nguyen L."/>
            <person name="Hughes D."/>
            <person name="Osuji N."/>
            <person name="Pu L.-L."/>
            <person name="Puazo M."/>
            <person name="Qu C."/>
            <person name="Quiroz J."/>
            <person name="Raj R."/>
            <person name="Weissenberger G."/>
            <person name="Xin Y."/>
            <person name="Zou X."/>
            <person name="Han Y."/>
            <person name="Worley K."/>
            <person name="Muzny D."/>
            <person name="Gibbs R."/>
        </authorList>
    </citation>
    <scope>NUCLEOTIDE SEQUENCE</scope>
    <source>
        <strain evidence="1">Sampled in the wild</strain>
    </source>
</reference>
<proteinExistence type="predicted"/>
<organism evidence="1 2">
    <name type="scientific">Ladona fulva</name>
    <name type="common">Scarce chaser dragonfly</name>
    <name type="synonym">Libellula fulva</name>
    <dbReference type="NCBI Taxonomy" id="123851"/>
    <lineage>
        <taxon>Eukaryota</taxon>
        <taxon>Metazoa</taxon>
        <taxon>Ecdysozoa</taxon>
        <taxon>Arthropoda</taxon>
        <taxon>Hexapoda</taxon>
        <taxon>Insecta</taxon>
        <taxon>Pterygota</taxon>
        <taxon>Palaeoptera</taxon>
        <taxon>Odonata</taxon>
        <taxon>Epiprocta</taxon>
        <taxon>Anisoptera</taxon>
        <taxon>Libelluloidea</taxon>
        <taxon>Libellulidae</taxon>
        <taxon>Ladona</taxon>
    </lineage>
</organism>
<keyword evidence="2" id="KW-1185">Reference proteome</keyword>
<dbReference type="EMBL" id="KZ309386">
    <property type="protein sequence ID" value="KAG8238603.1"/>
    <property type="molecule type" value="Genomic_DNA"/>
</dbReference>
<gene>
    <name evidence="1" type="ORF">J437_LFUL018449</name>
</gene>
<comment type="caution">
    <text evidence="1">The sequence shown here is derived from an EMBL/GenBank/DDBJ whole genome shotgun (WGS) entry which is preliminary data.</text>
</comment>
<dbReference type="AlphaFoldDB" id="A0A8K0KUU3"/>
<name>A0A8K0KUU3_LADFU</name>
<evidence type="ECO:0000313" key="2">
    <source>
        <dbReference type="Proteomes" id="UP000792457"/>
    </source>
</evidence>
<dbReference type="Proteomes" id="UP000792457">
    <property type="component" value="Unassembled WGS sequence"/>
</dbReference>
<evidence type="ECO:0000313" key="1">
    <source>
        <dbReference type="EMBL" id="KAG8238603.1"/>
    </source>
</evidence>
<accession>A0A8K0KUU3</accession>